<comment type="caution">
    <text evidence="2">The sequence shown here is derived from an EMBL/GenBank/DDBJ whole genome shotgun (WGS) entry which is preliminary data.</text>
</comment>
<sequence>MKVLKLATGFAVGYVLGSRAGREKFEQIAATARKVRESPTVIQAQEKAKTLLGTGTSTSTTVPVVEATPRPRPPKTEPVSVTTPVTNGSPLV</sequence>
<feature type="compositionally biased region" description="Polar residues" evidence="1">
    <location>
        <begin position="79"/>
        <end position="92"/>
    </location>
</feature>
<dbReference type="EMBL" id="BOMY01000031">
    <property type="protein sequence ID" value="GIF21763.1"/>
    <property type="molecule type" value="Genomic_DNA"/>
</dbReference>
<dbReference type="AlphaFoldDB" id="A0A919NP60"/>
<gene>
    <name evidence="2" type="ORF">Ate02nite_44930</name>
</gene>
<reference evidence="2" key="1">
    <citation type="submission" date="2021-01" db="EMBL/GenBank/DDBJ databases">
        <title>Whole genome shotgun sequence of Actinoplanes tereljensis NBRC 105297.</title>
        <authorList>
            <person name="Komaki H."/>
            <person name="Tamura T."/>
        </authorList>
    </citation>
    <scope>NUCLEOTIDE SEQUENCE</scope>
    <source>
        <strain evidence="2">NBRC 105297</strain>
    </source>
</reference>
<proteinExistence type="predicted"/>
<evidence type="ECO:0000313" key="3">
    <source>
        <dbReference type="Proteomes" id="UP000623608"/>
    </source>
</evidence>
<dbReference type="Proteomes" id="UP000623608">
    <property type="component" value="Unassembled WGS sequence"/>
</dbReference>
<organism evidence="2 3">
    <name type="scientific">Paractinoplanes tereljensis</name>
    <dbReference type="NCBI Taxonomy" id="571912"/>
    <lineage>
        <taxon>Bacteria</taxon>
        <taxon>Bacillati</taxon>
        <taxon>Actinomycetota</taxon>
        <taxon>Actinomycetes</taxon>
        <taxon>Micromonosporales</taxon>
        <taxon>Micromonosporaceae</taxon>
        <taxon>Paractinoplanes</taxon>
    </lineage>
</organism>
<keyword evidence="3" id="KW-1185">Reference proteome</keyword>
<feature type="region of interest" description="Disordered" evidence="1">
    <location>
        <begin position="53"/>
        <end position="92"/>
    </location>
</feature>
<dbReference type="RefSeq" id="WP_203808737.1">
    <property type="nucleotide sequence ID" value="NZ_BOMY01000031.1"/>
</dbReference>
<accession>A0A919NP60</accession>
<protein>
    <recommendedName>
        <fullName evidence="4">YtxH domain-containing protein</fullName>
    </recommendedName>
</protein>
<evidence type="ECO:0000256" key="1">
    <source>
        <dbReference type="SAM" id="MobiDB-lite"/>
    </source>
</evidence>
<evidence type="ECO:0008006" key="4">
    <source>
        <dbReference type="Google" id="ProtNLM"/>
    </source>
</evidence>
<evidence type="ECO:0000313" key="2">
    <source>
        <dbReference type="EMBL" id="GIF21763.1"/>
    </source>
</evidence>
<name>A0A919NP60_9ACTN</name>